<sequence length="106" mass="12759">MYSFGWHCHYPDANNFLYDQLHSQMPNNIIYFTNKAYSQIVRKARDCLDPELRKAYYARAEKILVQDEAYIFPLFYDNAQILVNPRLVNWYFMPLGGQQIKNWVLK</sequence>
<proteinExistence type="predicted"/>
<dbReference type="AlphaFoldDB" id="A0A1V1NV65"/>
<protein>
    <recommendedName>
        <fullName evidence="3">Solute-binding protein family 5 domain-containing protein</fullName>
    </recommendedName>
</protein>
<organism evidence="1 2">
    <name type="scientific">Candidatus Magnetoglobus multicellularis str. Araruama</name>
    <dbReference type="NCBI Taxonomy" id="890399"/>
    <lineage>
        <taxon>Bacteria</taxon>
        <taxon>Pseudomonadati</taxon>
        <taxon>Thermodesulfobacteriota</taxon>
        <taxon>Desulfobacteria</taxon>
        <taxon>Desulfobacterales</taxon>
        <taxon>Desulfobacteraceae</taxon>
        <taxon>Candidatus Magnetoglobus</taxon>
    </lineage>
</organism>
<dbReference type="Gene3D" id="3.10.105.10">
    <property type="entry name" value="Dipeptide-binding Protein, Domain 3"/>
    <property type="match status" value="1"/>
</dbReference>
<evidence type="ECO:0000313" key="2">
    <source>
        <dbReference type="Proteomes" id="UP000189670"/>
    </source>
</evidence>
<reference evidence="2" key="1">
    <citation type="submission" date="2012-11" db="EMBL/GenBank/DDBJ databases">
        <authorList>
            <person name="Lucero-Rivera Y.E."/>
            <person name="Tovar-Ramirez D."/>
        </authorList>
    </citation>
    <scope>NUCLEOTIDE SEQUENCE [LARGE SCALE GENOMIC DNA]</scope>
    <source>
        <strain evidence="2">Araruama</strain>
    </source>
</reference>
<dbReference type="SUPFAM" id="SSF53850">
    <property type="entry name" value="Periplasmic binding protein-like II"/>
    <property type="match status" value="1"/>
</dbReference>
<evidence type="ECO:0000313" key="1">
    <source>
        <dbReference type="EMBL" id="ETR66454.1"/>
    </source>
</evidence>
<gene>
    <name evidence="1" type="ORF">OMM_12774</name>
</gene>
<dbReference type="Proteomes" id="UP000189670">
    <property type="component" value="Unassembled WGS sequence"/>
</dbReference>
<evidence type="ECO:0008006" key="3">
    <source>
        <dbReference type="Google" id="ProtNLM"/>
    </source>
</evidence>
<dbReference type="EMBL" id="ATBP01001972">
    <property type="protein sequence ID" value="ETR66454.1"/>
    <property type="molecule type" value="Genomic_DNA"/>
</dbReference>
<name>A0A1V1NV65_9BACT</name>
<accession>A0A1V1NV65</accession>
<comment type="caution">
    <text evidence="1">The sequence shown here is derived from an EMBL/GenBank/DDBJ whole genome shotgun (WGS) entry which is preliminary data.</text>
</comment>
<dbReference type="Gene3D" id="3.40.190.10">
    <property type="entry name" value="Periplasmic binding protein-like II"/>
    <property type="match status" value="1"/>
</dbReference>